<evidence type="ECO:0000313" key="3">
    <source>
        <dbReference type="Proteomes" id="UP000184330"/>
    </source>
</evidence>
<feature type="region of interest" description="Disordered" evidence="1">
    <location>
        <begin position="30"/>
        <end position="55"/>
    </location>
</feature>
<name>A0A1L7XY43_9HELO</name>
<dbReference type="Proteomes" id="UP000184330">
    <property type="component" value="Unassembled WGS sequence"/>
</dbReference>
<evidence type="ECO:0000256" key="1">
    <source>
        <dbReference type="SAM" id="MobiDB-lite"/>
    </source>
</evidence>
<sequence length="105" mass="11224">MSASAITSRALSQGRIALRGQPGSTTAYFQSRRLQSSQNKSPNDNKNNKSLPSASFKDLGASRTVKIVVFSFLAVAGTLETITWSKLLWAKFGPAKSEGDSASKN</sequence>
<dbReference type="EMBL" id="FJOG01000088">
    <property type="protein sequence ID" value="CZR69993.1"/>
    <property type="molecule type" value="Genomic_DNA"/>
</dbReference>
<reference evidence="2 3" key="1">
    <citation type="submission" date="2016-03" db="EMBL/GenBank/DDBJ databases">
        <authorList>
            <person name="Ploux O."/>
        </authorList>
    </citation>
    <scope>NUCLEOTIDE SEQUENCE [LARGE SCALE GENOMIC DNA]</scope>
    <source>
        <strain evidence="2 3">UAMH 11012</strain>
    </source>
</reference>
<accession>A0A1L7XY43</accession>
<protein>
    <submittedName>
        <fullName evidence="2">Uncharacterized protein</fullName>
    </submittedName>
</protein>
<feature type="compositionally biased region" description="Low complexity" evidence="1">
    <location>
        <begin position="35"/>
        <end position="53"/>
    </location>
</feature>
<proteinExistence type="predicted"/>
<dbReference type="OrthoDB" id="5231661at2759"/>
<organism evidence="2 3">
    <name type="scientific">Phialocephala subalpina</name>
    <dbReference type="NCBI Taxonomy" id="576137"/>
    <lineage>
        <taxon>Eukaryota</taxon>
        <taxon>Fungi</taxon>
        <taxon>Dikarya</taxon>
        <taxon>Ascomycota</taxon>
        <taxon>Pezizomycotina</taxon>
        <taxon>Leotiomycetes</taxon>
        <taxon>Helotiales</taxon>
        <taxon>Mollisiaceae</taxon>
        <taxon>Phialocephala</taxon>
        <taxon>Phialocephala fortinii species complex</taxon>
    </lineage>
</organism>
<gene>
    <name evidence="2" type="ORF">PAC_19894</name>
</gene>
<evidence type="ECO:0000313" key="2">
    <source>
        <dbReference type="EMBL" id="CZR69993.1"/>
    </source>
</evidence>
<dbReference type="AlphaFoldDB" id="A0A1L7XY43"/>
<keyword evidence="3" id="KW-1185">Reference proteome</keyword>